<dbReference type="SUPFAM" id="SSF52540">
    <property type="entry name" value="P-loop containing nucleoside triphosphate hydrolases"/>
    <property type="match status" value="1"/>
</dbReference>
<dbReference type="InterPro" id="IPR027417">
    <property type="entry name" value="P-loop_NTPase"/>
</dbReference>
<dbReference type="Pfam" id="PF13175">
    <property type="entry name" value="AAA_15"/>
    <property type="match status" value="1"/>
</dbReference>
<protein>
    <recommendedName>
        <fullName evidence="1">Endonuclease GajA/Old nuclease/RecF-like AAA domain-containing protein</fullName>
    </recommendedName>
</protein>
<keyword evidence="3" id="KW-1185">Reference proteome</keyword>
<proteinExistence type="predicted"/>
<dbReference type="STRING" id="1642647.PSM36_1620"/>
<organism evidence="2 3">
    <name type="scientific">Proteiniphilum saccharofermentans</name>
    <dbReference type="NCBI Taxonomy" id="1642647"/>
    <lineage>
        <taxon>Bacteria</taxon>
        <taxon>Pseudomonadati</taxon>
        <taxon>Bacteroidota</taxon>
        <taxon>Bacteroidia</taxon>
        <taxon>Bacteroidales</taxon>
        <taxon>Dysgonomonadaceae</taxon>
        <taxon>Proteiniphilum</taxon>
    </lineage>
</organism>
<dbReference type="RefSeq" id="WP_076930469.1">
    <property type="nucleotide sequence ID" value="NZ_LT605205.1"/>
</dbReference>
<gene>
    <name evidence="2" type="ORF">PSM36_1620</name>
</gene>
<dbReference type="InterPro" id="IPR041685">
    <property type="entry name" value="AAA_GajA/Old/RecF-like"/>
</dbReference>
<dbReference type="Proteomes" id="UP000187464">
    <property type="component" value="Chromosome I"/>
</dbReference>
<evidence type="ECO:0000313" key="3">
    <source>
        <dbReference type="Proteomes" id="UP000187464"/>
    </source>
</evidence>
<reference evidence="2 3" key="1">
    <citation type="submission" date="2016-08" db="EMBL/GenBank/DDBJ databases">
        <authorList>
            <person name="Seilhamer J.J."/>
        </authorList>
    </citation>
    <scope>NUCLEOTIDE SEQUENCE [LARGE SCALE GENOMIC DNA]</scope>
    <source>
        <strain evidence="2">M3/6</strain>
    </source>
</reference>
<dbReference type="KEGG" id="psac:PSM36_1620"/>
<evidence type="ECO:0000313" key="2">
    <source>
        <dbReference type="EMBL" id="SCD20440.1"/>
    </source>
</evidence>
<accession>A0A1R3SZV8</accession>
<feature type="domain" description="Endonuclease GajA/Old nuclease/RecF-like AAA" evidence="1">
    <location>
        <begin position="1"/>
        <end position="96"/>
    </location>
</feature>
<evidence type="ECO:0000259" key="1">
    <source>
        <dbReference type="Pfam" id="PF13175"/>
    </source>
</evidence>
<dbReference type="AlphaFoldDB" id="A0A1R3SZV8"/>
<dbReference type="EMBL" id="LT605205">
    <property type="protein sequence ID" value="SCD20440.1"/>
    <property type="molecule type" value="Genomic_DNA"/>
</dbReference>
<sequence length="122" mass="14053">MKIKKVEIKDYKAFYGLNEFKVEGKNLFIYGENGSGKSSFYYALKDFFQSSTETLSYDETENIFLTKAQQGKGFIKVTFNPDRSGAANDKTYTVKKTSKDTYTVSRLSWAYLSIYFVCRSLL</sequence>
<name>A0A1R3SZV8_9BACT</name>
<dbReference type="Gene3D" id="3.40.50.300">
    <property type="entry name" value="P-loop containing nucleotide triphosphate hydrolases"/>
    <property type="match status" value="1"/>
</dbReference>